<protein>
    <submittedName>
        <fullName evidence="1">Uncharacterized protein</fullName>
    </submittedName>
</protein>
<dbReference type="AlphaFoldDB" id="A0A0K2TX30"/>
<organism evidence="1">
    <name type="scientific">Lepeophtheirus salmonis</name>
    <name type="common">Salmon louse</name>
    <name type="synonym">Caligus salmonis</name>
    <dbReference type="NCBI Taxonomy" id="72036"/>
    <lineage>
        <taxon>Eukaryota</taxon>
        <taxon>Metazoa</taxon>
        <taxon>Ecdysozoa</taxon>
        <taxon>Arthropoda</taxon>
        <taxon>Crustacea</taxon>
        <taxon>Multicrustacea</taxon>
        <taxon>Hexanauplia</taxon>
        <taxon>Copepoda</taxon>
        <taxon>Siphonostomatoida</taxon>
        <taxon>Caligidae</taxon>
        <taxon>Lepeophtheirus</taxon>
    </lineage>
</organism>
<name>A0A0K2TX30_LEPSM</name>
<reference evidence="1" key="1">
    <citation type="submission" date="2014-05" db="EMBL/GenBank/DDBJ databases">
        <authorList>
            <person name="Chronopoulou M."/>
        </authorList>
    </citation>
    <scope>NUCLEOTIDE SEQUENCE</scope>
    <source>
        <tissue evidence="1">Whole organism</tissue>
    </source>
</reference>
<proteinExistence type="predicted"/>
<sequence>MSFIRMLTVTLSVKVPSDTSTSNNILFVKSVFRLNPSLPFTLISPVSSFKSKRLFSFPPIILNDSLDESSSSLASSTSFGSKFVCPSMILIITSSSSNSGGLSLESVTDTRIFVTDFFPLP</sequence>
<accession>A0A0K2TX30</accession>
<dbReference type="EMBL" id="HACA01013208">
    <property type="protein sequence ID" value="CDW30569.1"/>
    <property type="molecule type" value="Transcribed_RNA"/>
</dbReference>
<evidence type="ECO:0000313" key="1">
    <source>
        <dbReference type="EMBL" id="CDW30569.1"/>
    </source>
</evidence>